<feature type="region of interest" description="Disordered" evidence="1">
    <location>
        <begin position="380"/>
        <end position="418"/>
    </location>
</feature>
<keyword evidence="3" id="KW-0282">Flagellum</keyword>
<dbReference type="InterPro" id="IPR021136">
    <property type="entry name" value="Flagellar_hook_control-like_C"/>
</dbReference>
<feature type="region of interest" description="Disordered" evidence="1">
    <location>
        <begin position="193"/>
        <end position="225"/>
    </location>
</feature>
<dbReference type="EMBL" id="CP124535">
    <property type="protein sequence ID" value="WGV14919.1"/>
    <property type="molecule type" value="Genomic_DNA"/>
</dbReference>
<gene>
    <name evidence="3" type="ORF">QF092_11545</name>
</gene>
<proteinExistence type="predicted"/>
<feature type="region of interest" description="Disordered" evidence="1">
    <location>
        <begin position="1"/>
        <end position="36"/>
    </location>
</feature>
<name>A0ABY8Q258_9RHOB</name>
<dbReference type="Pfam" id="PF02120">
    <property type="entry name" value="Flg_hook"/>
    <property type="match status" value="1"/>
</dbReference>
<dbReference type="RefSeq" id="WP_281464050.1">
    <property type="nucleotide sequence ID" value="NZ_CP124535.1"/>
</dbReference>
<protein>
    <submittedName>
        <fullName evidence="3">Flagellar hook-length control protein FliK</fullName>
    </submittedName>
</protein>
<reference evidence="3 4" key="1">
    <citation type="submission" date="2023-04" db="EMBL/GenBank/DDBJ databases">
        <title>YMD61, complete Genome.</title>
        <authorList>
            <person name="Zhang J."/>
        </authorList>
    </citation>
    <scope>NUCLEOTIDE SEQUENCE [LARGE SCALE GENOMIC DNA]</scope>
    <source>
        <strain evidence="3 4">YMD61</strain>
    </source>
</reference>
<organism evidence="3 4">
    <name type="scientific">Fuscovulum ytuae</name>
    <dbReference type="NCBI Taxonomy" id="3042299"/>
    <lineage>
        <taxon>Bacteria</taxon>
        <taxon>Pseudomonadati</taxon>
        <taxon>Pseudomonadota</taxon>
        <taxon>Alphaproteobacteria</taxon>
        <taxon>Rhodobacterales</taxon>
        <taxon>Paracoccaceae</taxon>
        <taxon>Fuscovulum</taxon>
    </lineage>
</organism>
<feature type="domain" description="Flagellar hook-length control protein-like C-terminal" evidence="2">
    <location>
        <begin position="315"/>
        <end position="397"/>
    </location>
</feature>
<evidence type="ECO:0000256" key="1">
    <source>
        <dbReference type="SAM" id="MobiDB-lite"/>
    </source>
</evidence>
<dbReference type="CDD" id="cd17470">
    <property type="entry name" value="T3SS_Flik_C"/>
    <property type="match status" value="1"/>
</dbReference>
<evidence type="ECO:0000259" key="2">
    <source>
        <dbReference type="Pfam" id="PF02120"/>
    </source>
</evidence>
<evidence type="ECO:0000313" key="3">
    <source>
        <dbReference type="EMBL" id="WGV14919.1"/>
    </source>
</evidence>
<dbReference type="InterPro" id="IPR038610">
    <property type="entry name" value="FliK-like_C_sf"/>
</dbReference>
<sequence>MTLPVTLAETPALPRKSEAAASAAAPEEGGEARFAETLAGAMGPEAKGKAGKKADETVPAVEVPTDAEAMLADLEQRAVAIEGEGATPSAGLEQELAVAGTEAPVEGAAAVIGAPAPLPDDVAELPVEGSEVDLTSEEAGAEEDIPLDLPMAAMLAAALPVAPTGEAAAPTVQPTDASVEAARRAMAASMTMPGLAKADKDGKGPLEGPEAASEAETATEGKDEIAMGKVAPGAELRPVAAGVAPVAAEPRNGGEARRETAEITLAALGAEKAEVSAPTTSTGGSAALVGAQPFGVTAGGPIHLARPGWEVALADRIAAELSGDGQEIELDLAPETLGHLKIKLEVVDGLAQVRIVTETTEAARLFQQAEHRLSESLSRAGLSLGGQDAQSRDAQNGQGQAGQGGNGPGDRGPRPRSMELHFDRQGVGALAEQAGRAGRGLVNLIA</sequence>
<dbReference type="Gene3D" id="3.30.750.140">
    <property type="match status" value="1"/>
</dbReference>
<keyword evidence="3" id="KW-0966">Cell projection</keyword>
<feature type="compositionally biased region" description="Gly residues" evidence="1">
    <location>
        <begin position="399"/>
        <end position="410"/>
    </location>
</feature>
<accession>A0ABY8Q258</accession>
<dbReference type="PANTHER" id="PTHR37533:SF2">
    <property type="entry name" value="FLAGELLAR HOOK-LENGTH CONTROL PROTEIN"/>
    <property type="match status" value="1"/>
</dbReference>
<dbReference type="Proteomes" id="UP001230978">
    <property type="component" value="Chromosome"/>
</dbReference>
<evidence type="ECO:0000313" key="4">
    <source>
        <dbReference type="Proteomes" id="UP001230978"/>
    </source>
</evidence>
<dbReference type="PANTHER" id="PTHR37533">
    <property type="entry name" value="FLAGELLAR HOOK-LENGTH CONTROL PROTEIN"/>
    <property type="match status" value="1"/>
</dbReference>
<keyword evidence="4" id="KW-1185">Reference proteome</keyword>
<dbReference type="InterPro" id="IPR052563">
    <property type="entry name" value="FliK"/>
</dbReference>
<keyword evidence="3" id="KW-0969">Cilium</keyword>